<dbReference type="OrthoDB" id="7441394at2759"/>
<sequence>MCWSEKCCYFIPLNWACLILGVINFIISTSLMVYSLTYYFKEKEMLLLHKQTHLVATLLGMDLKIGTVNIILSIITLVSFIWMIFSILLVVGILKHQPSLLLSNFSFGIILTILGQISGLLLLLKKCWFLASVVFIPSLINIHYLVVIHTAYELMQKGSGFRFHRHRDQDEDPLNDRLEETLGDSLTIN</sequence>
<gene>
    <name evidence="2" type="ORF">APLA_LOCUS3414</name>
    <name evidence="3" type="ORF">APLA_LOCUS3486</name>
</gene>
<name>A0A8S0Z6I6_ARCPL</name>
<keyword evidence="4" id="KW-1185">Reference proteome</keyword>
<comment type="caution">
    <text evidence="2">The sequence shown here is derived from an EMBL/GenBank/DDBJ whole genome shotgun (WGS) entry which is preliminary data.</text>
</comment>
<evidence type="ECO:0000313" key="5">
    <source>
        <dbReference type="Proteomes" id="UP000494256"/>
    </source>
</evidence>
<evidence type="ECO:0000313" key="4">
    <source>
        <dbReference type="Proteomes" id="UP000494106"/>
    </source>
</evidence>
<dbReference type="EMBL" id="CADEBD010000282">
    <property type="protein sequence ID" value="CAB3228275.1"/>
    <property type="molecule type" value="Genomic_DNA"/>
</dbReference>
<evidence type="ECO:0000256" key="1">
    <source>
        <dbReference type="SAM" id="Phobius"/>
    </source>
</evidence>
<accession>A0A8S0Z6I6</accession>
<keyword evidence="1" id="KW-0812">Transmembrane</keyword>
<dbReference type="EMBL" id="CADEBC010000301">
    <property type="protein sequence ID" value="CAB3227856.1"/>
    <property type="molecule type" value="Genomic_DNA"/>
</dbReference>
<feature type="transmembrane region" description="Helical" evidence="1">
    <location>
        <begin position="70"/>
        <end position="94"/>
    </location>
</feature>
<organism evidence="2 4">
    <name type="scientific">Arctia plantaginis</name>
    <name type="common">Wood tiger moth</name>
    <name type="synonym">Phalaena plantaginis</name>
    <dbReference type="NCBI Taxonomy" id="874455"/>
    <lineage>
        <taxon>Eukaryota</taxon>
        <taxon>Metazoa</taxon>
        <taxon>Ecdysozoa</taxon>
        <taxon>Arthropoda</taxon>
        <taxon>Hexapoda</taxon>
        <taxon>Insecta</taxon>
        <taxon>Pterygota</taxon>
        <taxon>Neoptera</taxon>
        <taxon>Endopterygota</taxon>
        <taxon>Lepidoptera</taxon>
        <taxon>Glossata</taxon>
        <taxon>Ditrysia</taxon>
        <taxon>Noctuoidea</taxon>
        <taxon>Erebidae</taxon>
        <taxon>Arctiinae</taxon>
        <taxon>Arctia</taxon>
    </lineage>
</organism>
<feature type="transmembrane region" description="Helical" evidence="1">
    <location>
        <begin position="128"/>
        <end position="152"/>
    </location>
</feature>
<proteinExistence type="predicted"/>
<evidence type="ECO:0000313" key="3">
    <source>
        <dbReference type="EMBL" id="CAB3228275.1"/>
    </source>
</evidence>
<evidence type="ECO:0000313" key="2">
    <source>
        <dbReference type="EMBL" id="CAB3227856.1"/>
    </source>
</evidence>
<dbReference type="Proteomes" id="UP000494256">
    <property type="component" value="Unassembled WGS sequence"/>
</dbReference>
<dbReference type="AlphaFoldDB" id="A0A8S0Z6I6"/>
<reference evidence="4 5" key="1">
    <citation type="submission" date="2020-04" db="EMBL/GenBank/DDBJ databases">
        <authorList>
            <person name="Wallbank WR R."/>
            <person name="Pardo Diaz C."/>
            <person name="Kozak K."/>
            <person name="Martin S."/>
            <person name="Jiggins C."/>
            <person name="Moest M."/>
            <person name="Warren A I."/>
            <person name="Byers J.R.P. K."/>
            <person name="Montejo-Kovacevich G."/>
            <person name="Yen C E."/>
        </authorList>
    </citation>
    <scope>NUCLEOTIDE SEQUENCE [LARGE SCALE GENOMIC DNA]</scope>
</reference>
<protein>
    <submittedName>
        <fullName evidence="2">Uncharacterized protein</fullName>
    </submittedName>
</protein>
<feature type="transmembrane region" description="Helical" evidence="1">
    <location>
        <begin position="101"/>
        <end position="122"/>
    </location>
</feature>
<keyword evidence="1" id="KW-1133">Transmembrane helix</keyword>
<keyword evidence="1" id="KW-0472">Membrane</keyword>
<dbReference type="Proteomes" id="UP000494106">
    <property type="component" value="Unassembled WGS sequence"/>
</dbReference>
<feature type="transmembrane region" description="Helical" evidence="1">
    <location>
        <begin position="12"/>
        <end position="40"/>
    </location>
</feature>